<dbReference type="Pfam" id="PF01066">
    <property type="entry name" value="CDP-OH_P_transf"/>
    <property type="match status" value="1"/>
</dbReference>
<reference evidence="19" key="1">
    <citation type="submission" date="2012-11" db="EMBL/GenBank/DDBJ databases">
        <authorList>
            <person name="Lucero-Rivera Y.E."/>
            <person name="Tovar-Ramirez D."/>
        </authorList>
    </citation>
    <scope>NUCLEOTIDE SEQUENCE [LARGE SCALE GENOMIC DNA]</scope>
    <source>
        <strain evidence="19">Araruama</strain>
    </source>
</reference>
<dbReference type="PANTHER" id="PTHR14269:SF62">
    <property type="entry name" value="CDP-DIACYLGLYCEROL--GLYCEROL-3-PHOSPHATE 3-PHOSPHATIDYLTRANSFERASE 1, CHLOROPLASTIC"/>
    <property type="match status" value="1"/>
</dbReference>
<keyword evidence="8 17" id="KW-0812">Transmembrane</keyword>
<keyword evidence="9 17" id="KW-1133">Transmembrane helix</keyword>
<protein>
    <recommendedName>
        <fullName evidence="5 15">CDP-diacylglycerol--glycerol-3-phosphate 3-phosphatidyltransferase</fullName>
        <ecNumber evidence="4 15">2.7.8.5</ecNumber>
    </recommendedName>
</protein>
<evidence type="ECO:0000256" key="17">
    <source>
        <dbReference type="SAM" id="Phobius"/>
    </source>
</evidence>
<evidence type="ECO:0000256" key="5">
    <source>
        <dbReference type="ARBA" id="ARBA00014944"/>
    </source>
</evidence>
<dbReference type="EMBL" id="ATBP01000521">
    <property type="protein sequence ID" value="ETR69952.1"/>
    <property type="molecule type" value="Genomic_DNA"/>
</dbReference>
<evidence type="ECO:0000256" key="1">
    <source>
        <dbReference type="ARBA" id="ARBA00004141"/>
    </source>
</evidence>
<evidence type="ECO:0000256" key="12">
    <source>
        <dbReference type="ARBA" id="ARBA00023209"/>
    </source>
</evidence>
<comment type="pathway">
    <text evidence="2">Phospholipid metabolism; phosphatidylglycerol biosynthesis; phosphatidylglycerol from CDP-diacylglycerol: step 1/2.</text>
</comment>
<dbReference type="Gene3D" id="1.20.120.1760">
    <property type="match status" value="1"/>
</dbReference>
<dbReference type="InterPro" id="IPR043130">
    <property type="entry name" value="CDP-OH_PTrfase_TM_dom"/>
</dbReference>
<accession>A0A1V1P4X7</accession>
<evidence type="ECO:0000256" key="11">
    <source>
        <dbReference type="ARBA" id="ARBA00023136"/>
    </source>
</evidence>
<evidence type="ECO:0000256" key="15">
    <source>
        <dbReference type="NCBIfam" id="TIGR00560"/>
    </source>
</evidence>
<dbReference type="GO" id="GO:0046474">
    <property type="term" value="P:glycerophospholipid biosynthetic process"/>
    <property type="evidence" value="ECO:0007669"/>
    <property type="project" value="TreeGrafter"/>
</dbReference>
<evidence type="ECO:0000256" key="16">
    <source>
        <dbReference type="RuleBase" id="RU003750"/>
    </source>
</evidence>
<sequence>MTRTQQIISLMRHPNALTVYRIIATPGIVILLMFPSRLTTFLAAWLFIAAAVTDFFDGFLARRRGLVSDLGKVLDPLADKVLVCSSLIMLSSLNWIPAWLVCIIIAREMAVSGLRGISAEKVDVSATQLGKYKTGFQIAAIIPLLFHYPYFGLNLDAIGNFLLWIALIFTLWSGVDYFRKFFRAIL</sequence>
<comment type="similarity">
    <text evidence="3 16">Belongs to the CDP-alcohol phosphatidyltransferase class-I family.</text>
</comment>
<proteinExistence type="inferred from homology"/>
<evidence type="ECO:0000313" key="19">
    <source>
        <dbReference type="Proteomes" id="UP000189670"/>
    </source>
</evidence>
<dbReference type="NCBIfam" id="TIGR00560">
    <property type="entry name" value="pgsA"/>
    <property type="match status" value="1"/>
</dbReference>
<name>A0A1V1P4X7_9BACT</name>
<dbReference type="InterPro" id="IPR048254">
    <property type="entry name" value="CDP_ALCOHOL_P_TRANSF_CS"/>
</dbReference>
<evidence type="ECO:0000256" key="13">
    <source>
        <dbReference type="ARBA" id="ARBA00023264"/>
    </source>
</evidence>
<keyword evidence="13" id="KW-1208">Phospholipid metabolism</keyword>
<evidence type="ECO:0000256" key="7">
    <source>
        <dbReference type="ARBA" id="ARBA00022679"/>
    </source>
</evidence>
<dbReference type="InterPro" id="IPR004570">
    <property type="entry name" value="Phosphatidylglycerol_P_synth"/>
</dbReference>
<dbReference type="AlphaFoldDB" id="A0A1V1P4X7"/>
<dbReference type="Proteomes" id="UP000189670">
    <property type="component" value="Unassembled WGS sequence"/>
</dbReference>
<keyword evidence="7 16" id="KW-0808">Transferase</keyword>
<evidence type="ECO:0000256" key="6">
    <source>
        <dbReference type="ARBA" id="ARBA00022516"/>
    </source>
</evidence>
<keyword evidence="6" id="KW-0444">Lipid biosynthesis</keyword>
<evidence type="ECO:0000256" key="14">
    <source>
        <dbReference type="ARBA" id="ARBA00048586"/>
    </source>
</evidence>
<evidence type="ECO:0000256" key="4">
    <source>
        <dbReference type="ARBA" id="ARBA00013170"/>
    </source>
</evidence>
<comment type="caution">
    <text evidence="18">The sequence shown here is derived from an EMBL/GenBank/DDBJ whole genome shotgun (WGS) entry which is preliminary data.</text>
</comment>
<feature type="transmembrane region" description="Helical" evidence="17">
    <location>
        <begin position="157"/>
        <end position="178"/>
    </location>
</feature>
<feature type="transmembrane region" description="Helical" evidence="17">
    <location>
        <begin position="40"/>
        <end position="60"/>
    </location>
</feature>
<evidence type="ECO:0000313" key="18">
    <source>
        <dbReference type="EMBL" id="ETR69952.1"/>
    </source>
</evidence>
<evidence type="ECO:0000256" key="9">
    <source>
        <dbReference type="ARBA" id="ARBA00022989"/>
    </source>
</evidence>
<feature type="transmembrane region" description="Helical" evidence="17">
    <location>
        <begin position="16"/>
        <end position="34"/>
    </location>
</feature>
<dbReference type="InterPro" id="IPR050324">
    <property type="entry name" value="CDP-alcohol_PTase-I"/>
</dbReference>
<keyword evidence="12" id="KW-0594">Phospholipid biosynthesis</keyword>
<dbReference type="PANTHER" id="PTHR14269">
    <property type="entry name" value="CDP-DIACYLGLYCEROL--GLYCEROL-3-PHOSPHATE 3-PHOSPHATIDYLTRANSFERASE-RELATED"/>
    <property type="match status" value="1"/>
</dbReference>
<organism evidence="18 19">
    <name type="scientific">Candidatus Magnetoglobus multicellularis str. Araruama</name>
    <dbReference type="NCBI Taxonomy" id="890399"/>
    <lineage>
        <taxon>Bacteria</taxon>
        <taxon>Pseudomonadati</taxon>
        <taxon>Thermodesulfobacteriota</taxon>
        <taxon>Desulfobacteria</taxon>
        <taxon>Desulfobacterales</taxon>
        <taxon>Desulfobacteraceae</taxon>
        <taxon>Candidatus Magnetoglobus</taxon>
    </lineage>
</organism>
<dbReference type="InterPro" id="IPR000462">
    <property type="entry name" value="CDP-OH_P_trans"/>
</dbReference>
<comment type="catalytic activity">
    <reaction evidence="14">
        <text>a CDP-1,2-diacyl-sn-glycerol + sn-glycerol 3-phosphate = a 1,2-diacyl-sn-glycero-3-phospho-(1'-sn-glycero-3'-phosphate) + CMP + H(+)</text>
        <dbReference type="Rhea" id="RHEA:12593"/>
        <dbReference type="ChEBI" id="CHEBI:15378"/>
        <dbReference type="ChEBI" id="CHEBI:57597"/>
        <dbReference type="ChEBI" id="CHEBI:58332"/>
        <dbReference type="ChEBI" id="CHEBI:60110"/>
        <dbReference type="ChEBI" id="CHEBI:60377"/>
        <dbReference type="EC" id="2.7.8.5"/>
    </reaction>
</comment>
<evidence type="ECO:0000256" key="8">
    <source>
        <dbReference type="ARBA" id="ARBA00022692"/>
    </source>
</evidence>
<feature type="transmembrane region" description="Helical" evidence="17">
    <location>
        <begin position="81"/>
        <end position="106"/>
    </location>
</feature>
<dbReference type="GO" id="GO:0008444">
    <property type="term" value="F:CDP-diacylglycerol-glycerol-3-phosphate 3-phosphatidyltransferase activity"/>
    <property type="evidence" value="ECO:0007669"/>
    <property type="project" value="UniProtKB-UniRule"/>
</dbReference>
<evidence type="ECO:0000256" key="10">
    <source>
        <dbReference type="ARBA" id="ARBA00023098"/>
    </source>
</evidence>
<evidence type="ECO:0000256" key="2">
    <source>
        <dbReference type="ARBA" id="ARBA00005042"/>
    </source>
</evidence>
<gene>
    <name evidence="18" type="ORF">OMM_03588</name>
</gene>
<comment type="subcellular location">
    <subcellularLocation>
        <location evidence="1">Membrane</location>
        <topology evidence="1">Multi-pass membrane protein</topology>
    </subcellularLocation>
</comment>
<dbReference type="EC" id="2.7.8.5" evidence="4 15"/>
<evidence type="ECO:0000256" key="3">
    <source>
        <dbReference type="ARBA" id="ARBA00010441"/>
    </source>
</evidence>
<keyword evidence="11 17" id="KW-0472">Membrane</keyword>
<dbReference type="PIRSF" id="PIRSF000847">
    <property type="entry name" value="Phos_ph_gly_syn"/>
    <property type="match status" value="1"/>
</dbReference>
<dbReference type="PROSITE" id="PS00379">
    <property type="entry name" value="CDP_ALCOHOL_P_TRANSF"/>
    <property type="match status" value="1"/>
</dbReference>
<dbReference type="GO" id="GO:0016020">
    <property type="term" value="C:membrane"/>
    <property type="evidence" value="ECO:0007669"/>
    <property type="project" value="UniProtKB-SubCell"/>
</dbReference>
<keyword evidence="10" id="KW-0443">Lipid metabolism</keyword>